<protein>
    <submittedName>
        <fullName evidence="5">Adenosine kinase</fullName>
    </submittedName>
</protein>
<dbReference type="PANTHER" id="PTHR43320">
    <property type="entry name" value="SUGAR KINASE"/>
    <property type="match status" value="1"/>
</dbReference>
<dbReference type="GO" id="GO:0016301">
    <property type="term" value="F:kinase activity"/>
    <property type="evidence" value="ECO:0007669"/>
    <property type="project" value="UniProtKB-KW"/>
</dbReference>
<organism evidence="5 6">
    <name type="scientific">Micavibrio aeruginosavorus</name>
    <dbReference type="NCBI Taxonomy" id="349221"/>
    <lineage>
        <taxon>Bacteria</taxon>
        <taxon>Pseudomonadati</taxon>
        <taxon>Bdellovibrionota</taxon>
        <taxon>Bdellovibrionia</taxon>
        <taxon>Bdellovibrionales</taxon>
        <taxon>Pseudobdellovibrionaceae</taxon>
        <taxon>Micavibrio</taxon>
    </lineage>
</organism>
<name>A0A2W5FM34_9BACT</name>
<reference evidence="5 6" key="1">
    <citation type="submission" date="2017-08" db="EMBL/GenBank/DDBJ databases">
        <title>Infants hospitalized years apart are colonized by the same room-sourced microbial strains.</title>
        <authorList>
            <person name="Brooks B."/>
            <person name="Olm M.R."/>
            <person name="Firek B.A."/>
            <person name="Baker R."/>
            <person name="Thomas B.C."/>
            <person name="Morowitz M.J."/>
            <person name="Banfield J.F."/>
        </authorList>
    </citation>
    <scope>NUCLEOTIDE SEQUENCE [LARGE SCALE GENOMIC DNA]</scope>
    <source>
        <strain evidence="5">S2_006_000_R2_64</strain>
    </source>
</reference>
<accession>A0A2W5FM34</accession>
<feature type="domain" description="Carbohydrate kinase PfkB" evidence="4">
    <location>
        <begin position="61"/>
        <end position="323"/>
    </location>
</feature>
<evidence type="ECO:0000256" key="3">
    <source>
        <dbReference type="ARBA" id="ARBA00022777"/>
    </source>
</evidence>
<dbReference type="PANTHER" id="PTHR43320:SF3">
    <property type="entry name" value="CARBOHYDRATE KINASE PFKB DOMAIN-CONTAINING PROTEIN"/>
    <property type="match status" value="1"/>
</dbReference>
<comment type="similarity">
    <text evidence="1">Belongs to the carbohydrate kinase PfkB family.</text>
</comment>
<dbReference type="Gene3D" id="3.30.1110.10">
    <property type="match status" value="1"/>
</dbReference>
<gene>
    <name evidence="5" type="ORF">DI586_06945</name>
</gene>
<dbReference type="InterPro" id="IPR029056">
    <property type="entry name" value="Ribokinase-like"/>
</dbReference>
<evidence type="ECO:0000256" key="1">
    <source>
        <dbReference type="ARBA" id="ARBA00010688"/>
    </source>
</evidence>
<dbReference type="SUPFAM" id="SSF53613">
    <property type="entry name" value="Ribokinase-like"/>
    <property type="match status" value="1"/>
</dbReference>
<dbReference type="PROSITE" id="PS00584">
    <property type="entry name" value="PFKB_KINASES_2"/>
    <property type="match status" value="1"/>
</dbReference>
<evidence type="ECO:0000313" key="6">
    <source>
        <dbReference type="Proteomes" id="UP000249739"/>
    </source>
</evidence>
<keyword evidence="2" id="KW-0808">Transferase</keyword>
<evidence type="ECO:0000259" key="4">
    <source>
        <dbReference type="Pfam" id="PF00294"/>
    </source>
</evidence>
<dbReference type="InterPro" id="IPR011611">
    <property type="entry name" value="PfkB_dom"/>
</dbReference>
<comment type="caution">
    <text evidence="5">The sequence shown here is derived from an EMBL/GenBank/DDBJ whole genome shotgun (WGS) entry which is preliminary data.</text>
</comment>
<dbReference type="InterPro" id="IPR002173">
    <property type="entry name" value="Carboh/pur_kinase_PfkB_CS"/>
</dbReference>
<dbReference type="Proteomes" id="UP000249739">
    <property type="component" value="Unassembled WGS sequence"/>
</dbReference>
<dbReference type="EMBL" id="QFOT01000070">
    <property type="protein sequence ID" value="PZP55424.1"/>
    <property type="molecule type" value="Genomic_DNA"/>
</dbReference>
<dbReference type="CDD" id="cd01168">
    <property type="entry name" value="adenosine_kinase"/>
    <property type="match status" value="1"/>
</dbReference>
<dbReference type="Pfam" id="PF00294">
    <property type="entry name" value="PfkB"/>
    <property type="match status" value="1"/>
</dbReference>
<dbReference type="Gene3D" id="3.40.1190.20">
    <property type="match status" value="1"/>
</dbReference>
<evidence type="ECO:0000313" key="5">
    <source>
        <dbReference type="EMBL" id="PZP55424.1"/>
    </source>
</evidence>
<evidence type="ECO:0000256" key="2">
    <source>
        <dbReference type="ARBA" id="ARBA00022679"/>
    </source>
</evidence>
<sequence length="337" mass="35813">MSTQFGSTYGLCAIGNAIVDILAPATQEFIQSQKEFGMQPGSMALIDAQRAEDLYKLMGPATEASGGSAGNTMAAYASFGGKGAYIGKVADDQLGKVFTHDIRAIGVHFDTAPLLNSAPTAQCLILVTDDAQRTMNTFLGASVQFAPEDVNEEMIANSEITYLEGYLFDAAPAKTAFFKAAEICAKNNRKLALTLSDPFCVNRHRDDFKKLVEDHVDILFSNEDEIKALYEVETLEAAIEAVRGKCDIVAITCGAQGSIIVSGDQTIKVEAAKPLRIVDTTGAGDVYAAGFLFGLTEGKSLKECGDLGSLAAAEVIDHYGPRPAVSLKDLMQTKIAA</sequence>
<dbReference type="InterPro" id="IPR052700">
    <property type="entry name" value="Carb_kinase_PfkB-like"/>
</dbReference>
<dbReference type="AlphaFoldDB" id="A0A2W5FM34"/>
<keyword evidence="3 5" id="KW-0418">Kinase</keyword>
<proteinExistence type="inferred from homology"/>